<evidence type="ECO:0000256" key="1">
    <source>
        <dbReference type="SAM" id="MobiDB-lite"/>
    </source>
</evidence>
<gene>
    <name evidence="2" type="ORF">M9458_000244</name>
</gene>
<comment type="caution">
    <text evidence="2">The sequence shown here is derived from an EMBL/GenBank/DDBJ whole genome shotgun (WGS) entry which is preliminary data.</text>
</comment>
<evidence type="ECO:0000313" key="3">
    <source>
        <dbReference type="Proteomes" id="UP001529510"/>
    </source>
</evidence>
<feature type="compositionally biased region" description="Gly residues" evidence="1">
    <location>
        <begin position="1"/>
        <end position="21"/>
    </location>
</feature>
<evidence type="ECO:0000313" key="2">
    <source>
        <dbReference type="EMBL" id="KAL0202226.1"/>
    </source>
</evidence>
<feature type="region of interest" description="Disordered" evidence="1">
    <location>
        <begin position="1"/>
        <end position="53"/>
    </location>
</feature>
<feature type="non-terminal residue" evidence="2">
    <location>
        <position position="53"/>
    </location>
</feature>
<reference evidence="2 3" key="1">
    <citation type="submission" date="2024-05" db="EMBL/GenBank/DDBJ databases">
        <title>Genome sequencing and assembly of Indian major carp, Cirrhinus mrigala (Hamilton, 1822).</title>
        <authorList>
            <person name="Mohindra V."/>
            <person name="Chowdhury L.M."/>
            <person name="Lal K."/>
            <person name="Jena J.K."/>
        </authorList>
    </citation>
    <scope>NUCLEOTIDE SEQUENCE [LARGE SCALE GENOMIC DNA]</scope>
    <source>
        <strain evidence="2">CM1030</strain>
        <tissue evidence="2">Blood</tissue>
    </source>
</reference>
<feature type="compositionally biased region" description="Basic and acidic residues" evidence="1">
    <location>
        <begin position="34"/>
        <end position="53"/>
    </location>
</feature>
<proteinExistence type="predicted"/>
<dbReference type="Proteomes" id="UP001529510">
    <property type="component" value="Unassembled WGS sequence"/>
</dbReference>
<keyword evidence="3" id="KW-1185">Reference proteome</keyword>
<name>A0ABD0RUU3_CIRMR</name>
<accession>A0ABD0RUU3</accession>
<feature type="non-terminal residue" evidence="2">
    <location>
        <position position="1"/>
    </location>
</feature>
<dbReference type="EMBL" id="JAMKFB020000001">
    <property type="protein sequence ID" value="KAL0202226.1"/>
    <property type="molecule type" value="Genomic_DNA"/>
</dbReference>
<organism evidence="2 3">
    <name type="scientific">Cirrhinus mrigala</name>
    <name type="common">Mrigala</name>
    <dbReference type="NCBI Taxonomy" id="683832"/>
    <lineage>
        <taxon>Eukaryota</taxon>
        <taxon>Metazoa</taxon>
        <taxon>Chordata</taxon>
        <taxon>Craniata</taxon>
        <taxon>Vertebrata</taxon>
        <taxon>Euteleostomi</taxon>
        <taxon>Actinopterygii</taxon>
        <taxon>Neopterygii</taxon>
        <taxon>Teleostei</taxon>
        <taxon>Ostariophysi</taxon>
        <taxon>Cypriniformes</taxon>
        <taxon>Cyprinidae</taxon>
        <taxon>Labeoninae</taxon>
        <taxon>Labeonini</taxon>
        <taxon>Cirrhinus</taxon>
    </lineage>
</organism>
<dbReference type="AlphaFoldDB" id="A0ABD0RUU3"/>
<sequence>NLLHPGGGRQTGGRGAQGGDGEPTSQGDAEDPEGQGRADGSRGGDPEGQQRTK</sequence>
<protein>
    <submittedName>
        <fullName evidence="2">Uncharacterized protein</fullName>
    </submittedName>
</protein>